<dbReference type="Proteomes" id="UP000559117">
    <property type="component" value="Unassembled WGS sequence"/>
</dbReference>
<protein>
    <submittedName>
        <fullName evidence="1">Uncharacterized protein</fullName>
    </submittedName>
</protein>
<organism evidence="1 2">
    <name type="scientific">Pectinatus brassicae</name>
    <dbReference type="NCBI Taxonomy" id="862415"/>
    <lineage>
        <taxon>Bacteria</taxon>
        <taxon>Bacillati</taxon>
        <taxon>Bacillota</taxon>
        <taxon>Negativicutes</taxon>
        <taxon>Selenomonadales</taxon>
        <taxon>Selenomonadaceae</taxon>
        <taxon>Pectinatus</taxon>
    </lineage>
</organism>
<proteinExistence type="predicted"/>
<accession>A0A840UIH9</accession>
<dbReference type="EMBL" id="JACHFH010000028">
    <property type="protein sequence ID" value="MBB5336916.1"/>
    <property type="molecule type" value="Genomic_DNA"/>
</dbReference>
<dbReference type="RefSeq" id="WP_183862292.1">
    <property type="nucleotide sequence ID" value="NZ_JACHFH010000028.1"/>
</dbReference>
<name>A0A840UIH9_9FIRM</name>
<sequence>MENILIQVKTDQIIYRQRNEIKIANRLRLLENQLEIAVKSLQDAMRLK</sequence>
<reference evidence="1 2" key="1">
    <citation type="submission" date="2020-08" db="EMBL/GenBank/DDBJ databases">
        <title>Genomic Encyclopedia of Type Strains, Phase IV (KMG-IV): sequencing the most valuable type-strain genomes for metagenomic binning, comparative biology and taxonomic classification.</title>
        <authorList>
            <person name="Goeker M."/>
        </authorList>
    </citation>
    <scope>NUCLEOTIDE SEQUENCE [LARGE SCALE GENOMIC DNA]</scope>
    <source>
        <strain evidence="1 2">DSM 24661</strain>
    </source>
</reference>
<comment type="caution">
    <text evidence="1">The sequence shown here is derived from an EMBL/GenBank/DDBJ whole genome shotgun (WGS) entry which is preliminary data.</text>
</comment>
<evidence type="ECO:0000313" key="2">
    <source>
        <dbReference type="Proteomes" id="UP000559117"/>
    </source>
</evidence>
<keyword evidence="2" id="KW-1185">Reference proteome</keyword>
<evidence type="ECO:0000313" key="1">
    <source>
        <dbReference type="EMBL" id="MBB5336916.1"/>
    </source>
</evidence>
<gene>
    <name evidence="1" type="ORF">HNR32_002071</name>
</gene>
<dbReference type="AlphaFoldDB" id="A0A840UIH9"/>